<keyword evidence="2" id="KW-0238">DNA-binding</keyword>
<evidence type="ECO:0000259" key="4">
    <source>
        <dbReference type="PROSITE" id="PS51071"/>
    </source>
</evidence>
<feature type="domain" description="HTH rpiR-type" evidence="4">
    <location>
        <begin position="3"/>
        <end position="79"/>
    </location>
</feature>
<dbReference type="PANTHER" id="PTHR30514:SF10">
    <property type="entry name" value="MURR_RPIR FAMILY TRANSCRIPTIONAL REGULATOR"/>
    <property type="match status" value="1"/>
</dbReference>
<dbReference type="Proteomes" id="UP000196877">
    <property type="component" value="Chromosome"/>
</dbReference>
<evidence type="ECO:0000256" key="1">
    <source>
        <dbReference type="ARBA" id="ARBA00023015"/>
    </source>
</evidence>
<dbReference type="SUPFAM" id="SSF53697">
    <property type="entry name" value="SIS domain"/>
    <property type="match status" value="1"/>
</dbReference>
<dbReference type="InterPro" id="IPR000281">
    <property type="entry name" value="HTH_RpiR"/>
</dbReference>
<dbReference type="PROSITE" id="PS51464">
    <property type="entry name" value="SIS"/>
    <property type="match status" value="1"/>
</dbReference>
<keyword evidence="3" id="KW-0804">Transcription</keyword>
<dbReference type="InterPro" id="IPR046348">
    <property type="entry name" value="SIS_dom_sf"/>
</dbReference>
<organism evidence="6 7">
    <name type="scientific">Bacillus sonorensis</name>
    <dbReference type="NCBI Taxonomy" id="119858"/>
    <lineage>
        <taxon>Bacteria</taxon>
        <taxon>Bacillati</taxon>
        <taxon>Bacillota</taxon>
        <taxon>Bacilli</taxon>
        <taxon>Bacillales</taxon>
        <taxon>Bacillaceae</taxon>
        <taxon>Bacillus</taxon>
    </lineage>
</organism>
<proteinExistence type="predicted"/>
<accession>A0ABM6LPH4</accession>
<dbReference type="Pfam" id="PF01380">
    <property type="entry name" value="SIS"/>
    <property type="match status" value="1"/>
</dbReference>
<dbReference type="PROSITE" id="PS51071">
    <property type="entry name" value="HTH_RPIR"/>
    <property type="match status" value="1"/>
</dbReference>
<evidence type="ECO:0000256" key="2">
    <source>
        <dbReference type="ARBA" id="ARBA00023125"/>
    </source>
</evidence>
<dbReference type="PANTHER" id="PTHR30514">
    <property type="entry name" value="GLUCOKINASE"/>
    <property type="match status" value="1"/>
</dbReference>
<dbReference type="InterPro" id="IPR036388">
    <property type="entry name" value="WH-like_DNA-bd_sf"/>
</dbReference>
<dbReference type="EMBL" id="CP021920">
    <property type="protein sequence ID" value="ASB91357.1"/>
    <property type="molecule type" value="Genomic_DNA"/>
</dbReference>
<gene>
    <name evidence="6" type="ORF">S101395_04874</name>
</gene>
<sequence length="291" mass="31778">MAAGGLEMIQTMLHKLPESERKLAEYILENPHEIVNSTIHEVSSSAKTSGAAAIRLCKSLGLKGYQELKMRVAGDLMKPADHGYRDIIPQESIYSIAQKTANNSIQAIRDTYGNIDRQTLQKAIQMLIGAGTIHFCGIGASGIVAQDAQQKYLRIKKSATAFTDMHLVATLIANASEHDVVFAISHSGETREIINVLKLAKERGVKTIGLTRFGQSSVSSICDIALHTSCSNEAPFRSAATSSRLAQLYMIDILFLGMAAERYDETVQYIDQTRAAIRMMETNGSERNKGG</sequence>
<dbReference type="SUPFAM" id="SSF46689">
    <property type="entry name" value="Homeodomain-like"/>
    <property type="match status" value="1"/>
</dbReference>
<protein>
    <submittedName>
        <fullName evidence="6">HTH-type transcriptional regulator YbbH</fullName>
    </submittedName>
</protein>
<dbReference type="Gene3D" id="1.10.10.10">
    <property type="entry name" value="Winged helix-like DNA-binding domain superfamily/Winged helix DNA-binding domain"/>
    <property type="match status" value="1"/>
</dbReference>
<dbReference type="InterPro" id="IPR035472">
    <property type="entry name" value="RpiR-like_SIS"/>
</dbReference>
<name>A0ABM6LPH4_9BACI</name>
<evidence type="ECO:0000259" key="5">
    <source>
        <dbReference type="PROSITE" id="PS51464"/>
    </source>
</evidence>
<dbReference type="Pfam" id="PF01418">
    <property type="entry name" value="HTH_6"/>
    <property type="match status" value="1"/>
</dbReference>
<keyword evidence="1" id="KW-0805">Transcription regulation</keyword>
<dbReference type="CDD" id="cd05013">
    <property type="entry name" value="SIS_RpiR"/>
    <property type="match status" value="1"/>
</dbReference>
<dbReference type="InterPro" id="IPR009057">
    <property type="entry name" value="Homeodomain-like_sf"/>
</dbReference>
<feature type="domain" description="SIS" evidence="5">
    <location>
        <begin position="123"/>
        <end position="264"/>
    </location>
</feature>
<dbReference type="Gene3D" id="3.40.50.10490">
    <property type="entry name" value="Glucose-6-phosphate isomerase like protein, domain 1"/>
    <property type="match status" value="1"/>
</dbReference>
<keyword evidence="7" id="KW-1185">Reference proteome</keyword>
<evidence type="ECO:0000313" key="7">
    <source>
        <dbReference type="Proteomes" id="UP000196877"/>
    </source>
</evidence>
<evidence type="ECO:0000256" key="3">
    <source>
        <dbReference type="ARBA" id="ARBA00023163"/>
    </source>
</evidence>
<dbReference type="GeneID" id="92851210"/>
<dbReference type="InterPro" id="IPR001347">
    <property type="entry name" value="SIS_dom"/>
</dbReference>
<dbReference type="RefSeq" id="WP_006639947.1">
    <property type="nucleotide sequence ID" value="NZ_CABJEH010000005.1"/>
</dbReference>
<evidence type="ECO:0000313" key="6">
    <source>
        <dbReference type="EMBL" id="ASB91357.1"/>
    </source>
</evidence>
<dbReference type="InterPro" id="IPR047640">
    <property type="entry name" value="RpiR-like"/>
</dbReference>
<reference evidence="6 7" key="1">
    <citation type="submission" date="2017-06" db="EMBL/GenBank/DDBJ databases">
        <title>Genome sequence of Bacillus sonorensis strain SRCM101395.</title>
        <authorList>
            <person name="Cho S.H."/>
        </authorList>
    </citation>
    <scope>NUCLEOTIDE SEQUENCE [LARGE SCALE GENOMIC DNA]</scope>
    <source>
        <strain evidence="6 7">SRCM101395</strain>
    </source>
</reference>